<gene>
    <name evidence="1" type="ORF">SCSS39_01473</name>
</gene>
<name>A0A564TDV7_STRCV</name>
<accession>A0A564TDV7</accession>
<dbReference type="Proteomes" id="UP000385544">
    <property type="component" value="Unassembled WGS sequence"/>
</dbReference>
<protein>
    <submittedName>
        <fullName evidence="1">Uncharacterized protein</fullName>
    </submittedName>
</protein>
<reference evidence="1 2" key="1">
    <citation type="submission" date="2019-07" db="EMBL/GenBank/DDBJ databases">
        <authorList>
            <person name="Hibberd C M."/>
            <person name="Gehrig L. J."/>
            <person name="Chang H.-W."/>
            <person name="Venkatesh S."/>
        </authorList>
    </citation>
    <scope>NUCLEOTIDE SEQUENCE [LARGE SCALE GENOMIC DNA]</scope>
    <source>
        <strain evidence="1">Streptococcus_constellatus_SS_Bg39</strain>
    </source>
</reference>
<dbReference type="RefSeq" id="WP_144210084.1">
    <property type="nucleotide sequence ID" value="NZ_CABHMZ010000022.1"/>
</dbReference>
<evidence type="ECO:0000313" key="2">
    <source>
        <dbReference type="Proteomes" id="UP000385544"/>
    </source>
</evidence>
<evidence type="ECO:0000313" key="1">
    <source>
        <dbReference type="EMBL" id="VUX05279.1"/>
    </source>
</evidence>
<organism evidence="1 2">
    <name type="scientific">Streptococcus constellatus</name>
    <dbReference type="NCBI Taxonomy" id="76860"/>
    <lineage>
        <taxon>Bacteria</taxon>
        <taxon>Bacillati</taxon>
        <taxon>Bacillota</taxon>
        <taxon>Bacilli</taxon>
        <taxon>Lactobacillales</taxon>
        <taxon>Streptococcaceae</taxon>
        <taxon>Streptococcus</taxon>
        <taxon>Streptococcus anginosus group</taxon>
    </lineage>
</organism>
<dbReference type="AlphaFoldDB" id="A0A564TDV7"/>
<sequence length="82" mass="9824">MKPKRRPYSGKIKIVRKEMPRFIKFGSIALKRELIKHISTIKAVDSRRTMIFLKIPKLFLYEEKNITLPIEYSEVVEILNQY</sequence>
<dbReference type="OrthoDB" id="2229286at2"/>
<dbReference type="EMBL" id="CABHMZ010000022">
    <property type="protein sequence ID" value="VUX05279.1"/>
    <property type="molecule type" value="Genomic_DNA"/>
</dbReference>
<proteinExistence type="predicted"/>